<dbReference type="EMBL" id="JANPWZ010002434">
    <property type="protein sequence ID" value="KAJ3558810.1"/>
    <property type="molecule type" value="Genomic_DNA"/>
</dbReference>
<protein>
    <recommendedName>
        <fullName evidence="4">NYN domain-containing protein</fullName>
    </recommendedName>
</protein>
<dbReference type="PANTHER" id="PTHR15837">
    <property type="entry name" value="RAN GUANINE NUCLEOTIDE RELEASE FACTOR"/>
    <property type="match status" value="1"/>
</dbReference>
<organism evidence="2 3">
    <name type="scientific">Xylaria arbuscula</name>
    <dbReference type="NCBI Taxonomy" id="114810"/>
    <lineage>
        <taxon>Eukaryota</taxon>
        <taxon>Fungi</taxon>
        <taxon>Dikarya</taxon>
        <taxon>Ascomycota</taxon>
        <taxon>Pezizomycotina</taxon>
        <taxon>Sordariomycetes</taxon>
        <taxon>Xylariomycetidae</taxon>
        <taxon>Xylariales</taxon>
        <taxon>Xylariaceae</taxon>
        <taxon>Xylaria</taxon>
    </lineage>
</organism>
<feature type="compositionally biased region" description="Polar residues" evidence="1">
    <location>
        <begin position="117"/>
        <end position="129"/>
    </location>
</feature>
<name>A0A9W8N6C1_9PEZI</name>
<evidence type="ECO:0008006" key="4">
    <source>
        <dbReference type="Google" id="ProtNLM"/>
    </source>
</evidence>
<evidence type="ECO:0000256" key="1">
    <source>
        <dbReference type="SAM" id="MobiDB-lite"/>
    </source>
</evidence>
<dbReference type="CDD" id="cd18724">
    <property type="entry name" value="PIN_LabA-like"/>
    <property type="match status" value="1"/>
</dbReference>
<sequence length="620" mass="68708">MRASPQRPGPSGSRVLKKRPSIPRLGDRLQAVFTRDVSLTDSTTHAKTDVSATLTSSNLDRLVKSSHSNNEFAVIDTLSVCSDEDVVLIGTSGRSGKSQSSTHLSSRSVTPRGDETPPTTLTGDDSYCSSDDEATLDLSTPVNDKTFFNSIPNTTYELGNLKIFEATTPEINCQSHVTTPFIEQVGTVDGPCYLPFRTANELSALHDPKLLHSITRTVTTDGVVPDADSLHGIVRGFLATGMKAKTIPPPTVDPVIPATINPITPDRAKPFWEPQRIFEFYIRGVLTSEKAKETAKRHGYSYAVPVVDQIEHLKQTNPTLDFSEMITRAATQCRLGDFIDLSLILPVNRQEDQHKLKYRRFMHKLATCCAEGDATITEKPLHIFVDMSNIHIGFCNSWKISQNIPVEQRVRAPAFSFKVLATIMERNRTSKKKVLASSIANNVVSRVQWPRHFIDAEQQGYKTSIFSRVRKVSPIKVGRRRKASPHAYGTTQLVNATTSGDESGEDATRVGYETRNGEQGVDEILHLNMMNSILDDMLEPGTMVLATGDAAQAEFSGGFLEYATRALSQGWNLELVTWKRTISSAWVDPVFKNKFEGRFRIIYLDDFLEELNADLSPSLA</sequence>
<feature type="region of interest" description="Disordered" evidence="1">
    <location>
        <begin position="1"/>
        <end position="21"/>
    </location>
</feature>
<accession>A0A9W8N6C1</accession>
<dbReference type="GO" id="GO:0031267">
    <property type="term" value="F:small GTPase binding"/>
    <property type="evidence" value="ECO:0007669"/>
    <property type="project" value="TreeGrafter"/>
</dbReference>
<evidence type="ECO:0000313" key="2">
    <source>
        <dbReference type="EMBL" id="KAJ3558810.1"/>
    </source>
</evidence>
<proteinExistence type="predicted"/>
<dbReference type="GO" id="GO:0005085">
    <property type="term" value="F:guanyl-nucleotide exchange factor activity"/>
    <property type="evidence" value="ECO:0007669"/>
    <property type="project" value="TreeGrafter"/>
</dbReference>
<feature type="compositionally biased region" description="Polar residues" evidence="1">
    <location>
        <begin position="92"/>
        <end position="109"/>
    </location>
</feature>
<reference evidence="2" key="1">
    <citation type="submission" date="2022-07" db="EMBL/GenBank/DDBJ databases">
        <title>Genome Sequence of Xylaria arbuscula.</title>
        <authorList>
            <person name="Buettner E."/>
        </authorList>
    </citation>
    <scope>NUCLEOTIDE SEQUENCE</scope>
    <source>
        <strain evidence="2">VT107</strain>
    </source>
</reference>
<keyword evidence="3" id="KW-1185">Reference proteome</keyword>
<dbReference type="GO" id="GO:0005634">
    <property type="term" value="C:nucleus"/>
    <property type="evidence" value="ECO:0007669"/>
    <property type="project" value="TreeGrafter"/>
</dbReference>
<dbReference type="PANTHER" id="PTHR15837:SF5">
    <property type="entry name" value="NYN DOMAIN-CONTAINING PROTEIN"/>
    <property type="match status" value="1"/>
</dbReference>
<comment type="caution">
    <text evidence="2">The sequence shown here is derived from an EMBL/GenBank/DDBJ whole genome shotgun (WGS) entry which is preliminary data.</text>
</comment>
<dbReference type="Proteomes" id="UP001148614">
    <property type="component" value="Unassembled WGS sequence"/>
</dbReference>
<dbReference type="GO" id="GO:0006606">
    <property type="term" value="P:protein import into nucleus"/>
    <property type="evidence" value="ECO:0007669"/>
    <property type="project" value="TreeGrafter"/>
</dbReference>
<feature type="region of interest" description="Disordered" evidence="1">
    <location>
        <begin position="91"/>
        <end position="134"/>
    </location>
</feature>
<gene>
    <name evidence="2" type="ORF">NPX13_g9639</name>
</gene>
<evidence type="ECO:0000313" key="3">
    <source>
        <dbReference type="Proteomes" id="UP001148614"/>
    </source>
</evidence>
<dbReference type="VEuPathDB" id="FungiDB:F4678DRAFT_180038"/>
<dbReference type="AlphaFoldDB" id="A0A9W8N6C1"/>
<dbReference type="InterPro" id="IPR007681">
    <property type="entry name" value="Mog1"/>
</dbReference>